<organism evidence="6 7">
    <name type="scientific">Eragrostis curvula</name>
    <name type="common">weeping love grass</name>
    <dbReference type="NCBI Taxonomy" id="38414"/>
    <lineage>
        <taxon>Eukaryota</taxon>
        <taxon>Viridiplantae</taxon>
        <taxon>Streptophyta</taxon>
        <taxon>Embryophyta</taxon>
        <taxon>Tracheophyta</taxon>
        <taxon>Spermatophyta</taxon>
        <taxon>Magnoliopsida</taxon>
        <taxon>Liliopsida</taxon>
        <taxon>Poales</taxon>
        <taxon>Poaceae</taxon>
        <taxon>PACMAD clade</taxon>
        <taxon>Chloridoideae</taxon>
        <taxon>Eragrostideae</taxon>
        <taxon>Eragrostidinae</taxon>
        <taxon>Eragrostis</taxon>
    </lineage>
</organism>
<comment type="caution">
    <text evidence="6">The sequence shown here is derived from an EMBL/GenBank/DDBJ whole genome shotgun (WGS) entry which is preliminary data.</text>
</comment>
<evidence type="ECO:0000256" key="1">
    <source>
        <dbReference type="ARBA" id="ARBA00010617"/>
    </source>
</evidence>
<keyword evidence="4" id="KW-0560">Oxidoreductase</keyword>
<keyword evidence="5" id="KW-0408">Iron</keyword>
<protein>
    <submittedName>
        <fullName evidence="6">Uncharacterized protein</fullName>
    </submittedName>
</protein>
<evidence type="ECO:0000256" key="4">
    <source>
        <dbReference type="ARBA" id="ARBA00023002"/>
    </source>
</evidence>
<keyword evidence="3" id="KW-0479">Metal-binding</keyword>
<gene>
    <name evidence="6" type="ORF">EJB05_43211</name>
</gene>
<evidence type="ECO:0000313" key="6">
    <source>
        <dbReference type="EMBL" id="TVU09718.1"/>
    </source>
</evidence>
<dbReference type="PANTHER" id="PTHR47944">
    <property type="entry name" value="CYTOCHROME P450 98A9"/>
    <property type="match status" value="1"/>
</dbReference>
<evidence type="ECO:0000256" key="2">
    <source>
        <dbReference type="ARBA" id="ARBA00022617"/>
    </source>
</evidence>
<feature type="non-terminal residue" evidence="6">
    <location>
        <position position="710"/>
    </location>
</feature>
<keyword evidence="7" id="KW-1185">Reference proteome</keyword>
<dbReference type="InterPro" id="IPR002401">
    <property type="entry name" value="Cyt_P450_E_grp-I"/>
</dbReference>
<dbReference type="SUPFAM" id="SSF48264">
    <property type="entry name" value="Cytochrome P450"/>
    <property type="match status" value="3"/>
</dbReference>
<dbReference type="Pfam" id="PF00067">
    <property type="entry name" value="p450"/>
    <property type="match status" value="2"/>
</dbReference>
<dbReference type="OrthoDB" id="818826at2759"/>
<comment type="similarity">
    <text evidence="1">Belongs to the cytochrome P450 family.</text>
</comment>
<sequence length="710" mass="82575">MGELPHRSIHALSKRYGPLVQLRFGSVPVVVGASAEMAKFFLKTHDAVFCDRPKFTAGKYTAYDHSDILLAPYGSYWRQARRICVTELFSAKRLESLQYIRNEEVRGMLQNLRGVSGRAVRIRDYLRRMTVGVITRMVLGKKYVEEEAPAEGFSPSVTPPAKIEEMVDEFLMLNGVLNIGDFVPWLDWLDLQGYVRRMKRMAKMFDRFLEHVLEEHNERRRREGERFVARDMLDVLLQLADDPSLEVQLSRDNVKALTLDDGRRDHPHVTPPAKIEEMVDEFLMLNGVLNIGDFVPWLDWLDLQGYVRRMKRMAKMFDRFLEHVLEEHNERRRREGERFVARDMLDVLLQLADDPSLEVQLSRDNVKALTLLPTWAAYLAIVLATVLFLKTILSRGSQTYKLPPGPKPWPIIGNLNLMGELPHRSIHALSKRYGPLVQLRFGSVPVVVGASTEMAKFFLKTHDAVFCDRPKFTAGKYTAYDHSDILWSSYGSYWRQARRICVTKLFSAKRLESLQYIRDEEVREMLRNLRGVSERAVRVRDYLRRMTFGVISRMVLGKKYVEEEALAEVFPPSVTTPTEIEEMVDEFLMLNGVFNIGDFVPWLDWLDLQGYVRRMKRMAKMFDRFLEHVLEEHNERRRREGERFVARDMLDVLLQLADDPSLEVQLSRDNEELNMEETFLLAMPRKVPLEAVVEPRLPARLYTGPSLMSV</sequence>
<dbReference type="GO" id="GO:0020037">
    <property type="term" value="F:heme binding"/>
    <property type="evidence" value="ECO:0007669"/>
    <property type="project" value="InterPro"/>
</dbReference>
<dbReference type="GO" id="GO:0004497">
    <property type="term" value="F:monooxygenase activity"/>
    <property type="evidence" value="ECO:0007669"/>
    <property type="project" value="InterPro"/>
</dbReference>
<dbReference type="Proteomes" id="UP000324897">
    <property type="component" value="Chromosome 3"/>
</dbReference>
<dbReference type="Gramene" id="TVU09718">
    <property type="protein sequence ID" value="TVU09718"/>
    <property type="gene ID" value="EJB05_43211"/>
</dbReference>
<dbReference type="InterPro" id="IPR036396">
    <property type="entry name" value="Cyt_P450_sf"/>
</dbReference>
<dbReference type="GO" id="GO:0016705">
    <property type="term" value="F:oxidoreductase activity, acting on paired donors, with incorporation or reduction of molecular oxygen"/>
    <property type="evidence" value="ECO:0007669"/>
    <property type="project" value="InterPro"/>
</dbReference>
<proteinExistence type="inferred from homology"/>
<keyword evidence="2" id="KW-0349">Heme</keyword>
<name>A0A5J9TFD2_9POAL</name>
<dbReference type="InterPro" id="IPR001128">
    <property type="entry name" value="Cyt_P450"/>
</dbReference>
<dbReference type="PRINTS" id="PR00463">
    <property type="entry name" value="EP450I"/>
</dbReference>
<reference evidence="6 7" key="1">
    <citation type="journal article" date="2019" name="Sci. Rep.">
        <title>A high-quality genome of Eragrostis curvula grass provides insights into Poaceae evolution and supports new strategies to enhance forage quality.</title>
        <authorList>
            <person name="Carballo J."/>
            <person name="Santos B.A.C.M."/>
            <person name="Zappacosta D."/>
            <person name="Garbus I."/>
            <person name="Selva J.P."/>
            <person name="Gallo C.A."/>
            <person name="Diaz A."/>
            <person name="Albertini E."/>
            <person name="Caccamo M."/>
            <person name="Echenique V."/>
        </authorList>
    </citation>
    <scope>NUCLEOTIDE SEQUENCE [LARGE SCALE GENOMIC DNA]</scope>
    <source>
        <strain evidence="7">cv. Victoria</strain>
        <tissue evidence="6">Leaf</tissue>
    </source>
</reference>
<evidence type="ECO:0000256" key="5">
    <source>
        <dbReference type="ARBA" id="ARBA00023004"/>
    </source>
</evidence>
<dbReference type="GO" id="GO:0005506">
    <property type="term" value="F:iron ion binding"/>
    <property type="evidence" value="ECO:0007669"/>
    <property type="project" value="InterPro"/>
</dbReference>
<dbReference type="AlphaFoldDB" id="A0A5J9TFD2"/>
<dbReference type="EMBL" id="RWGY01000039">
    <property type="protein sequence ID" value="TVU09718.1"/>
    <property type="molecule type" value="Genomic_DNA"/>
</dbReference>
<evidence type="ECO:0000256" key="3">
    <source>
        <dbReference type="ARBA" id="ARBA00022723"/>
    </source>
</evidence>
<dbReference type="PANTHER" id="PTHR47944:SF7">
    <property type="entry name" value="OS09G0264400 PROTEIN"/>
    <property type="match status" value="1"/>
</dbReference>
<evidence type="ECO:0000313" key="7">
    <source>
        <dbReference type="Proteomes" id="UP000324897"/>
    </source>
</evidence>
<dbReference type="Gene3D" id="1.10.630.10">
    <property type="entry name" value="Cytochrome P450"/>
    <property type="match status" value="3"/>
</dbReference>
<accession>A0A5J9TFD2</accession>